<name>A0AAN0K7S3_9ACTN</name>
<sequence>MNSYDIAFVPSDERSHREVLEKIHAAWFRGERPPAQPRPVIRDSWLRLKRCGLNPVNQPAAVADRARGDDAAILAVLPIVRGMIGPLLDDDHILLVLADANGTVRWRAGGRAILRRADQLAFRPGGHWSEKAVGTNAIGTALSTGTPVHVHAAEHFYLSHHGWSCAAAPVIDPRMMRPLGVIDLSSPADQANPMAVALVASVARQIGVELKEEHRRDLGRLAAATRTPGAGRWMLVDDWGWVAAAEGVASSARIRLPSGLSGSFPVDGLGVAGAERVAGGWLLRPAARSEGVQAQLELTIGAHRCWLAAPGAKATSIHELTGRRASIVAWLADHPAGVSARELAEAVYGRPDAVTAVRAEICRVNSALGTVVQSRPYRLSESIRVIDER</sequence>
<dbReference type="Proteomes" id="UP001431656">
    <property type="component" value="Chromosome"/>
</dbReference>
<dbReference type="RefSeq" id="WP_286268147.1">
    <property type="nucleotide sequence ID" value="NZ_AP028056.1"/>
</dbReference>
<dbReference type="KEGG" id="broo:brsh051_11020"/>
<organism evidence="2 3">
    <name type="scientific">Brooklawnia propionicigenes</name>
    <dbReference type="NCBI Taxonomy" id="3041175"/>
    <lineage>
        <taxon>Bacteria</taxon>
        <taxon>Bacillati</taxon>
        <taxon>Actinomycetota</taxon>
        <taxon>Actinomycetes</taxon>
        <taxon>Propionibacteriales</taxon>
        <taxon>Propionibacteriaceae</taxon>
        <taxon>Brooklawnia</taxon>
    </lineage>
</organism>
<dbReference type="Pfam" id="PF01590">
    <property type="entry name" value="GAF"/>
    <property type="match status" value="1"/>
</dbReference>
<accession>A0AAN0K7S3</accession>
<dbReference type="InterPro" id="IPR003018">
    <property type="entry name" value="GAF"/>
</dbReference>
<evidence type="ECO:0000313" key="2">
    <source>
        <dbReference type="EMBL" id="BEH01821.1"/>
    </source>
</evidence>
<evidence type="ECO:0000259" key="1">
    <source>
        <dbReference type="Pfam" id="PF01590"/>
    </source>
</evidence>
<dbReference type="InterPro" id="IPR029016">
    <property type="entry name" value="GAF-like_dom_sf"/>
</dbReference>
<dbReference type="Gene3D" id="3.30.450.40">
    <property type="match status" value="1"/>
</dbReference>
<feature type="domain" description="GAF" evidence="1">
    <location>
        <begin position="77"/>
        <end position="210"/>
    </location>
</feature>
<dbReference type="AlphaFoldDB" id="A0AAN0K7S3"/>
<keyword evidence="3" id="KW-1185">Reference proteome</keyword>
<gene>
    <name evidence="2" type="ORF">brsh051_11020</name>
</gene>
<evidence type="ECO:0000313" key="3">
    <source>
        <dbReference type="Proteomes" id="UP001431656"/>
    </source>
</evidence>
<proteinExistence type="predicted"/>
<dbReference type="SUPFAM" id="SSF55781">
    <property type="entry name" value="GAF domain-like"/>
    <property type="match status" value="1"/>
</dbReference>
<reference evidence="2" key="1">
    <citation type="journal article" date="2024" name="Int. J. Syst. Evol. Microbiol.">
        <title>Brooklawnia propionicigenes sp. nov., a facultatively anaerobic, propionate-producing bacterium isolated from a methanogenic reactor treating waste from cattle farms.</title>
        <authorList>
            <person name="Akita Y."/>
            <person name="Ueki A."/>
            <person name="Tonouchi A."/>
            <person name="Sugawara Y."/>
            <person name="Honma S."/>
            <person name="Kaku N."/>
            <person name="Ueki K."/>
        </authorList>
    </citation>
    <scope>NUCLEOTIDE SEQUENCE</scope>
    <source>
        <strain evidence="2">SH051</strain>
    </source>
</reference>
<protein>
    <submittedName>
        <fullName evidence="2">GAF domain-containing protein</fullName>
    </submittedName>
</protein>
<dbReference type="EMBL" id="AP028056">
    <property type="protein sequence ID" value="BEH01821.1"/>
    <property type="molecule type" value="Genomic_DNA"/>
</dbReference>